<evidence type="ECO:0000256" key="10">
    <source>
        <dbReference type="ARBA" id="ARBA00023268"/>
    </source>
</evidence>
<evidence type="ECO:0000256" key="5">
    <source>
        <dbReference type="ARBA" id="ARBA00022679"/>
    </source>
</evidence>
<dbReference type="Gene3D" id="3.40.47.10">
    <property type="match status" value="1"/>
</dbReference>
<dbReference type="Gene3D" id="3.40.50.12780">
    <property type="entry name" value="N-terminal domain of ligase-like"/>
    <property type="match status" value="1"/>
</dbReference>
<dbReference type="Gene3D" id="3.10.129.110">
    <property type="entry name" value="Polyketide synthase dehydratase"/>
    <property type="match status" value="1"/>
</dbReference>
<dbReference type="SUPFAM" id="SSF53901">
    <property type="entry name" value="Thiolase-like"/>
    <property type="match status" value="1"/>
</dbReference>
<dbReference type="InterPro" id="IPR013968">
    <property type="entry name" value="PKS_KR"/>
</dbReference>
<dbReference type="GO" id="GO:0006633">
    <property type="term" value="P:fatty acid biosynthetic process"/>
    <property type="evidence" value="ECO:0007669"/>
    <property type="project" value="InterPro"/>
</dbReference>
<evidence type="ECO:0000256" key="22">
    <source>
        <dbReference type="SAM" id="MobiDB-lite"/>
    </source>
</evidence>
<dbReference type="Gene3D" id="3.40.366.10">
    <property type="entry name" value="Malonyl-Coenzyme A Acyl Carrier Protein, domain 2"/>
    <property type="match status" value="1"/>
</dbReference>
<comment type="catalytic activity">
    <reaction evidence="11">
        <text>17-(4-hydroxyphenyl)heptadecanoyl-[(phenol)carboxyphthiodiolenone synthase] + 2 (S)-methylmalonyl-CoA + 3 malonyl-CoA + 5 NADPH + 10 H(+) = C35-(phenol)carboxyphthiodiolenone-[(phenol)carboxyphthiodiolenone synthase] + 5 CO2 + 5 NADP(+) + 5 CoA + 2 H2O</text>
        <dbReference type="Rhea" id="RHEA:57756"/>
        <dbReference type="Rhea" id="RHEA-COMP:14272"/>
        <dbReference type="Rhea" id="RHEA-COMP:14989"/>
        <dbReference type="ChEBI" id="CHEBI:15377"/>
        <dbReference type="ChEBI" id="CHEBI:15378"/>
        <dbReference type="ChEBI" id="CHEBI:16526"/>
        <dbReference type="ChEBI" id="CHEBI:57287"/>
        <dbReference type="ChEBI" id="CHEBI:57327"/>
        <dbReference type="ChEBI" id="CHEBI:57384"/>
        <dbReference type="ChEBI" id="CHEBI:57783"/>
        <dbReference type="ChEBI" id="CHEBI:58349"/>
        <dbReference type="ChEBI" id="CHEBI:133300"/>
        <dbReference type="ChEBI" id="CHEBI:142259"/>
        <dbReference type="EC" id="2.3.1.292"/>
    </reaction>
</comment>
<evidence type="ECO:0000256" key="19">
    <source>
        <dbReference type="ARBA" id="ARBA00078169"/>
    </source>
</evidence>
<evidence type="ECO:0000256" key="11">
    <source>
        <dbReference type="ARBA" id="ARBA00050973"/>
    </source>
</evidence>
<dbReference type="InterPro" id="IPR049552">
    <property type="entry name" value="PKS_DH_N"/>
</dbReference>
<feature type="domain" description="Carrier" evidence="23">
    <location>
        <begin position="1361"/>
        <end position="1436"/>
    </location>
</feature>
<keyword evidence="27" id="KW-1185">Reference proteome</keyword>
<dbReference type="Pfam" id="PF00550">
    <property type="entry name" value="PP-binding"/>
    <property type="match status" value="2"/>
</dbReference>
<dbReference type="SMART" id="SM00827">
    <property type="entry name" value="PKS_AT"/>
    <property type="match status" value="1"/>
</dbReference>
<proteinExistence type="predicted"/>
<dbReference type="SMART" id="SM00823">
    <property type="entry name" value="PKS_PP"/>
    <property type="match status" value="2"/>
</dbReference>
<evidence type="ECO:0000256" key="2">
    <source>
        <dbReference type="ARBA" id="ARBA00001957"/>
    </source>
</evidence>
<keyword evidence="6" id="KW-0276">Fatty acid metabolism</keyword>
<dbReference type="PROSITE" id="PS00606">
    <property type="entry name" value="KS3_1"/>
    <property type="match status" value="1"/>
</dbReference>
<dbReference type="SUPFAM" id="SSF52151">
    <property type="entry name" value="FabD/lysophospholipase-like"/>
    <property type="match status" value="1"/>
</dbReference>
<organism evidence="26 27">
    <name type="scientific">Sulfidibacter corallicola</name>
    <dbReference type="NCBI Taxonomy" id="2818388"/>
    <lineage>
        <taxon>Bacteria</taxon>
        <taxon>Pseudomonadati</taxon>
        <taxon>Acidobacteriota</taxon>
        <taxon>Holophagae</taxon>
        <taxon>Acanthopleuribacterales</taxon>
        <taxon>Acanthopleuribacteraceae</taxon>
        <taxon>Sulfidibacter</taxon>
    </lineage>
</organism>
<dbReference type="InterPro" id="IPR045851">
    <property type="entry name" value="AMP-bd_C_sf"/>
</dbReference>
<dbReference type="InterPro" id="IPR042099">
    <property type="entry name" value="ANL_N_sf"/>
</dbReference>
<dbReference type="InterPro" id="IPR014043">
    <property type="entry name" value="Acyl_transferase_dom"/>
</dbReference>
<dbReference type="InterPro" id="IPR050091">
    <property type="entry name" value="PKS_NRPS_Biosynth_Enz"/>
</dbReference>
<dbReference type="FunFam" id="3.40.47.10:FF:000042">
    <property type="entry name" value="Polyketide synthase Pks13"/>
    <property type="match status" value="1"/>
</dbReference>
<dbReference type="SMART" id="SM00825">
    <property type="entry name" value="PKS_KS"/>
    <property type="match status" value="1"/>
</dbReference>
<evidence type="ECO:0000256" key="6">
    <source>
        <dbReference type="ARBA" id="ARBA00022832"/>
    </source>
</evidence>
<dbReference type="InterPro" id="IPR049551">
    <property type="entry name" value="PKS_DH_C"/>
</dbReference>
<dbReference type="CDD" id="cd08955">
    <property type="entry name" value="KR_2_FAS_SDR_x"/>
    <property type="match status" value="1"/>
</dbReference>
<evidence type="ECO:0000313" key="27">
    <source>
        <dbReference type="Proteomes" id="UP000663929"/>
    </source>
</evidence>
<feature type="active site" description="Proton donor; for dehydratase activity" evidence="21">
    <location>
        <position position="2588"/>
    </location>
</feature>
<dbReference type="PROSITE" id="PS52019">
    <property type="entry name" value="PKS_MFAS_DH"/>
    <property type="match status" value="1"/>
</dbReference>
<comment type="cofactor">
    <cofactor evidence="1">
        <name>NADP(+)</name>
        <dbReference type="ChEBI" id="CHEBI:58349"/>
    </cofactor>
</comment>
<dbReference type="PROSITE" id="PS00455">
    <property type="entry name" value="AMP_BINDING"/>
    <property type="match status" value="1"/>
</dbReference>
<dbReference type="KEGG" id="scor:J3U87_07270"/>
<evidence type="ECO:0000256" key="7">
    <source>
        <dbReference type="ARBA" id="ARBA00022857"/>
    </source>
</evidence>
<comment type="cofactor">
    <cofactor evidence="2">
        <name>pantetheine 4'-phosphate</name>
        <dbReference type="ChEBI" id="CHEBI:47942"/>
    </cofactor>
</comment>
<dbReference type="InterPro" id="IPR016035">
    <property type="entry name" value="Acyl_Trfase/lysoPLipase"/>
</dbReference>
<keyword evidence="7" id="KW-0521">NADP</keyword>
<evidence type="ECO:0000256" key="21">
    <source>
        <dbReference type="PROSITE-ProRule" id="PRU01363"/>
    </source>
</evidence>
<dbReference type="InterPro" id="IPR032821">
    <property type="entry name" value="PKS_assoc"/>
</dbReference>
<evidence type="ECO:0000256" key="16">
    <source>
        <dbReference type="ARBA" id="ARBA00066974"/>
    </source>
</evidence>
<feature type="compositionally biased region" description="Polar residues" evidence="22">
    <location>
        <begin position="14"/>
        <end position="23"/>
    </location>
</feature>
<dbReference type="GO" id="GO:0031177">
    <property type="term" value="F:phosphopantetheine binding"/>
    <property type="evidence" value="ECO:0007669"/>
    <property type="project" value="InterPro"/>
</dbReference>
<dbReference type="InterPro" id="IPR020806">
    <property type="entry name" value="PKS_PP-bd"/>
</dbReference>
<dbReference type="InterPro" id="IPR018201">
    <property type="entry name" value="Ketoacyl_synth_AS"/>
</dbReference>
<evidence type="ECO:0000256" key="20">
    <source>
        <dbReference type="ARBA" id="ARBA00084020"/>
    </source>
</evidence>
<dbReference type="SMART" id="SM00822">
    <property type="entry name" value="PKS_KR"/>
    <property type="match status" value="2"/>
</dbReference>
<dbReference type="InterPro" id="IPR020841">
    <property type="entry name" value="PKS_Beta-ketoAc_synthase_dom"/>
</dbReference>
<evidence type="ECO:0000256" key="1">
    <source>
        <dbReference type="ARBA" id="ARBA00001937"/>
    </source>
</evidence>
<evidence type="ECO:0000256" key="13">
    <source>
        <dbReference type="ARBA" id="ARBA00052119"/>
    </source>
</evidence>
<dbReference type="PANTHER" id="PTHR43775:SF51">
    <property type="entry name" value="INACTIVE PHENOLPHTHIOCEROL SYNTHESIS POLYKETIDE SYNTHASE TYPE I PKS1-RELATED"/>
    <property type="match status" value="1"/>
</dbReference>
<dbReference type="InterPro" id="IPR016036">
    <property type="entry name" value="Malonyl_transacylase_ACP-bd"/>
</dbReference>
<dbReference type="Pfam" id="PF00698">
    <property type="entry name" value="Acyl_transf_1"/>
    <property type="match status" value="1"/>
</dbReference>
<feature type="domain" description="Ketosynthase family 3 (KS3)" evidence="24">
    <location>
        <begin position="1460"/>
        <end position="1898"/>
    </location>
</feature>
<comment type="catalytic activity">
    <reaction evidence="14">
        <text>icosanoyl-[(phenol)carboxyphthiodiolenone synthase] + 2 (S)-methylmalonyl-CoA + 3 malonyl-CoA + 5 NADPH + 10 H(+) = C32-carboxyphthiodiolenone-[(phenol)carboxyphthiodiolenone synthase] + 5 CO2 + 5 NADP(+) + 5 CoA + 2 H2O</text>
        <dbReference type="Rhea" id="RHEA:57748"/>
        <dbReference type="Rhea" id="RHEA-COMP:14985"/>
        <dbReference type="Rhea" id="RHEA-COMP:14986"/>
        <dbReference type="ChEBI" id="CHEBI:15377"/>
        <dbReference type="ChEBI" id="CHEBI:15378"/>
        <dbReference type="ChEBI" id="CHEBI:16526"/>
        <dbReference type="ChEBI" id="CHEBI:57287"/>
        <dbReference type="ChEBI" id="CHEBI:57327"/>
        <dbReference type="ChEBI" id="CHEBI:57384"/>
        <dbReference type="ChEBI" id="CHEBI:57783"/>
        <dbReference type="ChEBI" id="CHEBI:58349"/>
        <dbReference type="ChEBI" id="CHEBI:87848"/>
        <dbReference type="ChEBI" id="CHEBI:142236"/>
        <dbReference type="EC" id="2.3.1.292"/>
    </reaction>
</comment>
<dbReference type="InterPro" id="IPR020807">
    <property type="entry name" value="PKS_DH"/>
</dbReference>
<evidence type="ECO:0000259" key="25">
    <source>
        <dbReference type="PROSITE" id="PS52019"/>
    </source>
</evidence>
<dbReference type="PROSITE" id="PS50075">
    <property type="entry name" value="CARRIER"/>
    <property type="match status" value="2"/>
</dbReference>
<dbReference type="GO" id="GO:0004315">
    <property type="term" value="F:3-oxoacyl-[acyl-carrier-protein] synthase activity"/>
    <property type="evidence" value="ECO:0007669"/>
    <property type="project" value="InterPro"/>
</dbReference>
<feature type="compositionally biased region" description="Low complexity" evidence="22">
    <location>
        <begin position="24"/>
        <end position="45"/>
    </location>
</feature>
<evidence type="ECO:0000256" key="9">
    <source>
        <dbReference type="ARBA" id="ARBA00023098"/>
    </source>
</evidence>
<evidence type="ECO:0000256" key="3">
    <source>
        <dbReference type="ARBA" id="ARBA00022450"/>
    </source>
</evidence>
<dbReference type="SUPFAM" id="SSF55048">
    <property type="entry name" value="Probable ACP-binding domain of malonyl-CoA ACP transacylase"/>
    <property type="match status" value="1"/>
</dbReference>
<evidence type="ECO:0000313" key="26">
    <source>
        <dbReference type="EMBL" id="QTD52258.1"/>
    </source>
</evidence>
<dbReference type="Pfam" id="PF08659">
    <property type="entry name" value="KR"/>
    <property type="match status" value="2"/>
</dbReference>
<feature type="domain" description="Carrier" evidence="23">
    <location>
        <begin position="3184"/>
        <end position="3259"/>
    </location>
</feature>
<dbReference type="InterPro" id="IPR036736">
    <property type="entry name" value="ACP-like_sf"/>
</dbReference>
<protein>
    <recommendedName>
        <fullName evidence="17">Phenolphthiocerol/phthiocerol polyketide synthase subunit E</fullName>
        <ecNumber evidence="16">2.3.1.292</ecNumber>
    </recommendedName>
    <alternativeName>
        <fullName evidence="19">(Phenol)carboxyphthiodiolenone synthase subunit E</fullName>
    </alternativeName>
    <alternativeName>
        <fullName evidence="20">Beta-ketoacyl-acyl-carrier-protein synthase I</fullName>
    </alternativeName>
    <alternativeName>
        <fullName evidence="18">Phthiocerol synthesis polyketide synthase type I PpsE</fullName>
    </alternativeName>
</protein>
<dbReference type="Proteomes" id="UP000663929">
    <property type="component" value="Chromosome"/>
</dbReference>
<name>A0A8A4TT49_SULCO</name>
<feature type="region of interest" description="Disordered" evidence="22">
    <location>
        <begin position="1"/>
        <end position="59"/>
    </location>
</feature>
<evidence type="ECO:0000256" key="17">
    <source>
        <dbReference type="ARBA" id="ARBA00073623"/>
    </source>
</evidence>
<dbReference type="FunFam" id="1.10.1200.10:FF:000005">
    <property type="entry name" value="Nonribosomal peptide synthetase 1"/>
    <property type="match status" value="1"/>
</dbReference>
<dbReference type="Gene3D" id="1.10.1200.10">
    <property type="entry name" value="ACP-like"/>
    <property type="match status" value="2"/>
</dbReference>
<keyword evidence="9" id="KW-0443">Lipid metabolism</keyword>
<keyword evidence="8" id="KW-0560">Oxidoreductase</keyword>
<dbReference type="PROSITE" id="PS52004">
    <property type="entry name" value="KS3_2"/>
    <property type="match status" value="1"/>
</dbReference>
<dbReference type="Gene3D" id="3.30.70.3290">
    <property type="match status" value="1"/>
</dbReference>
<dbReference type="InterPro" id="IPR036291">
    <property type="entry name" value="NAD(P)-bd_dom_sf"/>
</dbReference>
<dbReference type="Pfam" id="PF00109">
    <property type="entry name" value="ketoacyl-synt"/>
    <property type="match status" value="1"/>
</dbReference>
<evidence type="ECO:0000256" key="12">
    <source>
        <dbReference type="ARBA" id="ARBA00051971"/>
    </source>
</evidence>
<dbReference type="SUPFAM" id="SSF56801">
    <property type="entry name" value="Acetyl-CoA synthetase-like"/>
    <property type="match status" value="1"/>
</dbReference>
<feature type="active site" description="Proton acceptor; for dehydratase activity" evidence="21">
    <location>
        <position position="2418"/>
    </location>
</feature>
<accession>A0A8A4TT49</accession>
<keyword evidence="3" id="KW-0596">Phosphopantetheine</keyword>
<dbReference type="InterPro" id="IPR000873">
    <property type="entry name" value="AMP-dep_synth/lig_dom"/>
</dbReference>
<dbReference type="InterPro" id="IPR057326">
    <property type="entry name" value="KR_dom"/>
</dbReference>
<dbReference type="Pfam" id="PF16197">
    <property type="entry name" value="KAsynt_C_assoc"/>
    <property type="match status" value="1"/>
</dbReference>
<feature type="region of interest" description="Disordered" evidence="22">
    <location>
        <begin position="218"/>
        <end position="238"/>
    </location>
</feature>
<dbReference type="SUPFAM" id="SSF51735">
    <property type="entry name" value="NAD(P)-binding Rossmann-fold domains"/>
    <property type="match status" value="4"/>
</dbReference>
<dbReference type="GO" id="GO:0034081">
    <property type="term" value="C:polyketide synthase complex"/>
    <property type="evidence" value="ECO:0007669"/>
    <property type="project" value="UniProtKB-ARBA"/>
</dbReference>
<dbReference type="InterPro" id="IPR042104">
    <property type="entry name" value="PKS_dehydratase_sf"/>
</dbReference>
<dbReference type="GO" id="GO:0004312">
    <property type="term" value="F:fatty acid synthase activity"/>
    <property type="evidence" value="ECO:0007669"/>
    <property type="project" value="TreeGrafter"/>
</dbReference>
<dbReference type="Pfam" id="PF14765">
    <property type="entry name" value="PS-DH"/>
    <property type="match status" value="1"/>
</dbReference>
<evidence type="ECO:0000256" key="18">
    <source>
        <dbReference type="ARBA" id="ARBA00075053"/>
    </source>
</evidence>
<feature type="domain" description="PKS/mFAS DH" evidence="25">
    <location>
        <begin position="2386"/>
        <end position="2672"/>
    </location>
</feature>
<dbReference type="InterPro" id="IPR020845">
    <property type="entry name" value="AMP-binding_CS"/>
</dbReference>
<sequence>MMKRRDNPAELATAGNQQQTSQASPFGSPSLHSFSPFSSPDSPVPDADKTTCDNASPATCSPSDLCARLRRHPTVRDAVALELTGSEGGRSGALICYVPERPLAPERVRLWLAESGVDFGDGTRIGFLPVRALPYGEDGLPDRERLRGLIHVDETLCGQWETRLHEVPGVARVAVLPQAPPAEPEVLRWREVLPEAWRTPLMSLSGEQDGGPVRDANADSGEGVPAHSIGDPLRRQPDDPHTLIEALTRTVARSPQSGLIAISEQDGRSELSYADLHQKARRVATGLAARGLEPGTHVLFQFDHPRAFITAFWGCVWGGFVPVPLPVAPSYAQANPVLARLHHAWNWLDRPPVLSQGTVADAIEDQIRRVAPREAGTADFSEMRLFRLEEWVDGDAAGEPPTEPFPAEPDRTALLLLTSGSTGVPKGVPLTHANLLAMSAGTAQMNDFDHDDVTLNWMPLDHVGATVFLSIMPVHLGCRQIHIPSDLILKQPLRWLELISELRVSITWAPNFAFSLIADQAEAVAAMDLDLSSMGFLVNAGELVVASTARRFLELLQPHGLPQDALRPAFGMSETCSGITWSAGLTVAELERDLTFVPLGRPIPGAEIRVVDGTGRLSTERTIGQVHLRGPSVFAGYHRNPERNAACMQDGWFNTGDLGYLDEGRLVITGREKDEIIINGANFYCHEIEAAVEEVPGVAVSFTAACGVREPGAGTDRLAIFFNTPYCRDPQRGELAPNGPVRGLIRKIRGHLARKVGVQADFLIPVAQNRIPKTGIGKIQRSQLKQVLLEGGFDQQILAQAQLPPGGTAVPKHTLTRVWRPRRPFAEPPRVDFSDRLMFAPDRATAEAWCGPTAAGSILVSPGDGFARIDERHYRVRPDRPEDFIHLLNEGTVAEAALRGTMFLWQADEVAEGTGSSARDLGGALLWLSQAMAERFDDDRRLRLMVGTRAALTATDGDRPVPERAMIAGLTAALVHEPVPLDLCLLDVDRPDSGITAGLFADEGPEREWALRQGVLSIPCLAPVDAVSTGALDQARLPFKRGGRYLITGGLGRIGALFASWLGRVMDARMLLIGRTRLDGADPPREEEVRTKLQRLNRLRRADLDACYRQVDVCDGPGLRRAIDECEAHWGGALDGVVHLAGVFRERSVGDEEPESFKAALAAKTTGTRVVYDLVADRPDACFVGLGSVLGFLGAPNTAAFAAAARFMDAFARERDPRKGPRRQVLSLAAWDFDDVGGNESAARARGLLRLAPRWGMAGLLRALCRDEDRLLLGLDPSAAALAPLLAEADPGAPQPTAYLSFDPERATGAASAVARLSQRDLFGRAHHCRPEPLIAMPMEEHGRIDRALLSGGGAATASERGRGEVASRIAAIWEQVLGLTGIGAHDNFFELGGHSLLLTQVQTRLQEAFGRNLSVVDMFQHPTIADLARFLGDETGGAHEPAIAEALVQAGKRRREARSTDIAVIGLACRFPGAESVEDFWRNLHDGVCSVTQLSESGLAESGIDPVSWQDPAYVRAAPIMAGAAEFDADLFGFSRREAELLDPQQRVLLQCAWSCLEHAGHRPRVHGGKIGLYAGAGMNTYLLNNVWPNRHRLDPRDSLDVATLDSYGGFQLMVANDKDYLTTRISYKLNLRGPSVNVQTACSTSLVAVHMACQSLIAGECEMALAGGVSVTSPECAGHLHQEGMITSPDGLCRAFDARAEGTVFGSGAGMVLLKPLAAALADGDRVYAVVKGSATNNDGGTKVGYMAPAADGQASAVAEALAVADVDPATVGYVEMHGTGTVMGDPIEIDGVTRGFRTATDQRGYCAIGSVKTNVGHLQIASGIAGFIKTVLCLHYRQLPANLHYERPNPAIDFEATPFYVNDRLCDWRSERGPLRAGVNSLGIGGSNCHVILEQAPDAEARDDRQPHTAQLPADRANRFEQPRHLLQLSARDDQALRRTAERYVAFLRREDAPSPSEICYTAATGREPMAHRLAVHGRDHAELADGLDAWLRREPVACLHTGHDSDPRKLAMLFSGQGDAYPGMGRNLYRSHPVFREALDRRADILRDHLDVPLTDILFPDEGSAVERLVEDTTYAQPALVALQLALVDLWRAWGIRPAVVMGHSLGEFSAAMVAGLFSEEQGLPLVVQRARLMGSLPRDGYMVSVALDESRAREAIDAFTDRLSVAVINGPNRSVLSGERAALARVERELAEAGVQVTRLQTSHAFHSPAMEPALDAFRDSLRRIDFRTPTLDAVINLDGAPADDRWGTPEYWVRHLRRPVRFADGLRSVHAKGCRALLEIGPHRTLLGLAAGNLPGDDLIMASSLQRGVDDWTAALDGAARLVAGRLEGDEGELDLENVARTVDPQMSPKRVALPTYPFARTRCWLEPPPRGRTQTTRTRGLLGEPVRLPGLKQRVFESDLSLQDLPLMGDHRIFDVPVVSAACHVATALAADRAISPGSSRDLREIHFAHPLILPETGGRRVQLICEPEARGETAFQLLHFDPDDPNEVSRIHATGVFASAAGTASPIDAVEDWPSARDACPTPHDVDRYYGDQAERRIDLGLAYRWFETLQLGEGRAACRLRVPTRLGGLPEEAHPGLVDACFGLLLAAVGPSTHTWMPFAIERVQVLARLTGAGAWGYLSLRPDADGSSGRLVGDARLFDGNGRMMLAITGLEAREASVASMDRPTAVTSSPHTYSVAWQPVTPPAASPSGGLWLIFEDEDGELAELREALRAHGTRVVTVCEGLSFECLGEDRFAIPADGRADFARLMNALPGESRLERVLYGWALDEPLVPASSPEARFRGCRGLLQLTRALIERNGPQPPRLTVLTRAAGPVAADGSFALNQTPLSGMALAIALEHPELHCAWLDLDGATAPDRLLPALRLGDEEPRLMLRDGRFLVARLQHDVVSLPDSPASLPIREDAAYLITGGTGGLGLALMEHLAARGARRLVLVGRGRPHDEAAARIEALSAQGVDVTAAQADVRDGAAMASLIQSLRTEARPLRGLIHAAGFLRDRMIADMDWEQFRGVFETKALGAWTCHEACRDLELDFFVMFSSAASVLGNQGQANYAAGNAYLDGLAHYRRSMGLPALSINWGPWQEVGIAAVDHGIRPEMARQGFRGLPPRDGFAVFDALLADPPAQVAVVDCDWDRYLQANPPAGALLRDLTAPAPESAVSPSRFVAELAALDAEARADLLKDRIAAVAGQVLSFGGHVRLDPDRPLTEQGLDSLSAVQFRNSLGRELGRTLPVSLVYNHPTLNRITRFLLDEVLDASATASEPLRSDRPPVADTARAVLAEIEDLLD</sequence>
<dbReference type="Pfam" id="PF21089">
    <property type="entry name" value="PKS_DH_N"/>
    <property type="match status" value="1"/>
</dbReference>
<evidence type="ECO:0000256" key="4">
    <source>
        <dbReference type="ARBA" id="ARBA00022553"/>
    </source>
</evidence>
<dbReference type="InterPro" id="IPR014031">
    <property type="entry name" value="Ketoacyl_synth_C"/>
</dbReference>
<dbReference type="EC" id="2.3.1.292" evidence="16"/>
<keyword evidence="5" id="KW-0808">Transferase</keyword>
<evidence type="ECO:0000259" key="23">
    <source>
        <dbReference type="PROSITE" id="PS50075"/>
    </source>
</evidence>
<evidence type="ECO:0000256" key="14">
    <source>
        <dbReference type="ARBA" id="ARBA00052745"/>
    </source>
</evidence>
<dbReference type="SUPFAM" id="SSF47336">
    <property type="entry name" value="ACP-like"/>
    <property type="match status" value="2"/>
</dbReference>
<dbReference type="RefSeq" id="WP_237382367.1">
    <property type="nucleotide sequence ID" value="NZ_CP071793.1"/>
</dbReference>
<dbReference type="Pfam" id="PF02801">
    <property type="entry name" value="Ketoacyl-synt_C"/>
    <property type="match status" value="1"/>
</dbReference>
<dbReference type="InterPro" id="IPR049900">
    <property type="entry name" value="PKS_mFAS_DH"/>
</dbReference>
<dbReference type="GO" id="GO:0016491">
    <property type="term" value="F:oxidoreductase activity"/>
    <property type="evidence" value="ECO:0007669"/>
    <property type="project" value="UniProtKB-KW"/>
</dbReference>
<feature type="region of interest" description="C-terminal hotdog fold" evidence="21">
    <location>
        <begin position="2529"/>
        <end position="2672"/>
    </location>
</feature>
<keyword evidence="4" id="KW-0597">Phosphoprotein</keyword>
<evidence type="ECO:0000256" key="8">
    <source>
        <dbReference type="ARBA" id="ARBA00023002"/>
    </source>
</evidence>
<keyword evidence="10" id="KW-0511">Multifunctional enzyme</keyword>
<dbReference type="Pfam" id="PF00501">
    <property type="entry name" value="AMP-binding"/>
    <property type="match status" value="1"/>
</dbReference>
<comment type="catalytic activity">
    <reaction evidence="13">
        <text>docosanoyl-[(phenol)carboxyphthiodiolenone synthase] + 2 (S)-methylmalonyl-CoA + 3 malonyl-CoA + 5 NADPH + 10 H(+) = C34-carboxyphthiodiolenone-[(phenol)carboxyphthiodiolenone synthase] + 5 CO2 + 5 NADP(+) + 5 CoA + 2 H2O</text>
        <dbReference type="Rhea" id="RHEA:57752"/>
        <dbReference type="Rhea" id="RHEA-COMP:14987"/>
        <dbReference type="Rhea" id="RHEA-COMP:14988"/>
        <dbReference type="ChEBI" id="CHEBI:15377"/>
        <dbReference type="ChEBI" id="CHEBI:15378"/>
        <dbReference type="ChEBI" id="CHEBI:16526"/>
        <dbReference type="ChEBI" id="CHEBI:57287"/>
        <dbReference type="ChEBI" id="CHEBI:57327"/>
        <dbReference type="ChEBI" id="CHEBI:57384"/>
        <dbReference type="ChEBI" id="CHEBI:57783"/>
        <dbReference type="ChEBI" id="CHEBI:58349"/>
        <dbReference type="ChEBI" id="CHEBI:142237"/>
        <dbReference type="ChEBI" id="CHEBI:142238"/>
        <dbReference type="EC" id="2.3.1.292"/>
    </reaction>
</comment>
<dbReference type="EMBL" id="CP071793">
    <property type="protein sequence ID" value="QTD52258.1"/>
    <property type="molecule type" value="Genomic_DNA"/>
</dbReference>
<dbReference type="InterPro" id="IPR001227">
    <property type="entry name" value="Ac_transferase_dom_sf"/>
</dbReference>
<reference evidence="26" key="1">
    <citation type="submission" date="2021-03" db="EMBL/GenBank/DDBJ databases">
        <title>Acanthopleuribacteraceae sp. M133.</title>
        <authorList>
            <person name="Wang G."/>
        </authorList>
    </citation>
    <scope>NUCLEOTIDE SEQUENCE</scope>
    <source>
        <strain evidence="26">M133</strain>
    </source>
</reference>
<dbReference type="InterPro" id="IPR009081">
    <property type="entry name" value="PP-bd_ACP"/>
</dbReference>
<feature type="region of interest" description="N-terminal hotdog fold" evidence="21">
    <location>
        <begin position="2386"/>
        <end position="2512"/>
    </location>
</feature>
<evidence type="ECO:0000256" key="15">
    <source>
        <dbReference type="ARBA" id="ARBA00058455"/>
    </source>
</evidence>
<dbReference type="Gene3D" id="3.30.300.30">
    <property type="match status" value="1"/>
</dbReference>
<dbReference type="InterPro" id="IPR014030">
    <property type="entry name" value="Ketoacyl_synth_N"/>
</dbReference>
<gene>
    <name evidence="26" type="ORF">J3U87_07270</name>
</gene>
<dbReference type="SMART" id="SM00826">
    <property type="entry name" value="PKS_DH"/>
    <property type="match status" value="1"/>
</dbReference>
<dbReference type="Gene3D" id="3.40.50.720">
    <property type="entry name" value="NAD(P)-binding Rossmann-like Domain"/>
    <property type="match status" value="2"/>
</dbReference>
<dbReference type="CDD" id="cd00833">
    <property type="entry name" value="PKS"/>
    <property type="match status" value="1"/>
</dbReference>
<comment type="catalytic activity">
    <reaction evidence="12">
        <text>19-(4-hydroxyphenyl)nonadecanoyl-[(phenol)carboxyphthiodiolenone synthase] + 2 (S)-methylmalonyl-CoA + 3 malonyl-CoA + 5 NADPH + 10 H(+) = C37-(phenol)carboxyphthiodiolenone-[(phenol)carboxyphthiodiolenone synthase] + 5 CO2 + 5 NADP(+) + 5 CoA + 2 H2O</text>
        <dbReference type="Rhea" id="RHEA:57760"/>
        <dbReference type="Rhea" id="RHEA-COMP:14273"/>
        <dbReference type="Rhea" id="RHEA-COMP:14990"/>
        <dbReference type="ChEBI" id="CHEBI:15377"/>
        <dbReference type="ChEBI" id="CHEBI:15378"/>
        <dbReference type="ChEBI" id="CHEBI:16526"/>
        <dbReference type="ChEBI" id="CHEBI:57287"/>
        <dbReference type="ChEBI" id="CHEBI:57327"/>
        <dbReference type="ChEBI" id="CHEBI:57384"/>
        <dbReference type="ChEBI" id="CHEBI:57783"/>
        <dbReference type="ChEBI" id="CHEBI:58349"/>
        <dbReference type="ChEBI" id="CHEBI:133301"/>
        <dbReference type="ChEBI" id="CHEBI:142260"/>
        <dbReference type="EC" id="2.3.1.292"/>
    </reaction>
</comment>
<comment type="function">
    <text evidence="15">Part of the PpsABCDE complex involved in the biosynthesis of the lipid core common to phthiocerols and phenolphthiocerols by successive additions of malonyl-CoA or methylmalonyl-CoA extender units. PpsA can accept as substrate the activated forms of either icosanoyl (C20), docosanoyl (C22) or lignoceroyl (C24) groups from FadD26, or a (4-hydroxyphenyl)-C17 or (4-hydroxyphenyl)-C19 fatty acyl from FadD29. PpsA initiates the biosynthesis and extends its substrate using a malonyl-CoA extender unit. The PpsB and PpsC proteins add the second and third malonyl-CoA extender units. PpsD adds an (R)-methylmalonyl unit and PpsE adds a second (R)-methylmalonyl unit. The incorporation of the methylmalonyl units results in formation of two branched methyl groups in the elongated product.</text>
</comment>
<dbReference type="InterPro" id="IPR016039">
    <property type="entry name" value="Thiolase-like"/>
</dbReference>
<feature type="region of interest" description="Disordered" evidence="22">
    <location>
        <begin position="1902"/>
        <end position="1921"/>
    </location>
</feature>
<evidence type="ECO:0000259" key="24">
    <source>
        <dbReference type="PROSITE" id="PS52004"/>
    </source>
</evidence>
<dbReference type="PANTHER" id="PTHR43775">
    <property type="entry name" value="FATTY ACID SYNTHASE"/>
    <property type="match status" value="1"/>
</dbReference>
<dbReference type="SMART" id="SM01294">
    <property type="entry name" value="PKS_PP_betabranch"/>
    <property type="match status" value="1"/>
</dbReference>